<name>A0A8T0I3X7_CERPU</name>
<organism evidence="1 2">
    <name type="scientific">Ceratodon purpureus</name>
    <name type="common">Fire moss</name>
    <name type="synonym">Dicranum purpureum</name>
    <dbReference type="NCBI Taxonomy" id="3225"/>
    <lineage>
        <taxon>Eukaryota</taxon>
        <taxon>Viridiplantae</taxon>
        <taxon>Streptophyta</taxon>
        <taxon>Embryophyta</taxon>
        <taxon>Bryophyta</taxon>
        <taxon>Bryophytina</taxon>
        <taxon>Bryopsida</taxon>
        <taxon>Dicranidae</taxon>
        <taxon>Pseudoditrichales</taxon>
        <taxon>Ditrichaceae</taxon>
        <taxon>Ceratodon</taxon>
    </lineage>
</organism>
<dbReference type="Proteomes" id="UP000822688">
    <property type="component" value="Chromosome 5"/>
</dbReference>
<evidence type="ECO:0000313" key="2">
    <source>
        <dbReference type="Proteomes" id="UP000822688"/>
    </source>
</evidence>
<keyword evidence="2" id="KW-1185">Reference proteome</keyword>
<protein>
    <submittedName>
        <fullName evidence="1">Uncharacterized protein</fullName>
    </submittedName>
</protein>
<comment type="caution">
    <text evidence="1">The sequence shown here is derived from an EMBL/GenBank/DDBJ whole genome shotgun (WGS) entry which is preliminary data.</text>
</comment>
<sequence>MHEAPASALRKGGPSKVVSRALVWPFTDWTMSSFFSPEGIQVEAPVFNDFHGFPLRLVPSCALRRISGIYLWWIASLHFHSFKPFLSSTQYD</sequence>
<gene>
    <name evidence="1" type="ORF">KC19_5G182600</name>
</gene>
<dbReference type="EMBL" id="CM026425">
    <property type="protein sequence ID" value="KAG0577796.1"/>
    <property type="molecule type" value="Genomic_DNA"/>
</dbReference>
<dbReference type="AlphaFoldDB" id="A0A8T0I3X7"/>
<proteinExistence type="predicted"/>
<accession>A0A8T0I3X7</accession>
<evidence type="ECO:0000313" key="1">
    <source>
        <dbReference type="EMBL" id="KAG0577796.1"/>
    </source>
</evidence>
<reference evidence="1" key="1">
    <citation type="submission" date="2020-06" db="EMBL/GenBank/DDBJ databases">
        <title>WGS assembly of Ceratodon purpureus strain R40.</title>
        <authorList>
            <person name="Carey S.B."/>
            <person name="Jenkins J."/>
            <person name="Shu S."/>
            <person name="Lovell J.T."/>
            <person name="Sreedasyam A."/>
            <person name="Maumus F."/>
            <person name="Tiley G.P."/>
            <person name="Fernandez-Pozo N."/>
            <person name="Barry K."/>
            <person name="Chen C."/>
            <person name="Wang M."/>
            <person name="Lipzen A."/>
            <person name="Daum C."/>
            <person name="Saski C.A."/>
            <person name="Payton A.C."/>
            <person name="Mcbreen J.C."/>
            <person name="Conrad R.E."/>
            <person name="Kollar L.M."/>
            <person name="Olsson S."/>
            <person name="Huttunen S."/>
            <person name="Landis J.B."/>
            <person name="Wickett N.J."/>
            <person name="Johnson M.G."/>
            <person name="Rensing S.A."/>
            <person name="Grimwood J."/>
            <person name="Schmutz J."/>
            <person name="Mcdaniel S.F."/>
        </authorList>
    </citation>
    <scope>NUCLEOTIDE SEQUENCE</scope>
    <source>
        <strain evidence="1">R40</strain>
    </source>
</reference>